<dbReference type="GO" id="GO:0005886">
    <property type="term" value="C:plasma membrane"/>
    <property type="evidence" value="ECO:0007669"/>
    <property type="project" value="UniProtKB-SubCell"/>
</dbReference>
<accession>A0A4V5MRU4</accession>
<keyword evidence="15" id="KW-1185">Reference proteome</keyword>
<evidence type="ECO:0000256" key="6">
    <source>
        <dbReference type="ARBA" id="ARBA00022840"/>
    </source>
</evidence>
<dbReference type="PANTHER" id="PTHR43394:SF1">
    <property type="entry name" value="ATP-BINDING CASSETTE SUB-FAMILY B MEMBER 10, MITOCHONDRIAL"/>
    <property type="match status" value="1"/>
</dbReference>
<evidence type="ECO:0000256" key="8">
    <source>
        <dbReference type="ARBA" id="ARBA00022989"/>
    </source>
</evidence>
<name>A0A4V5MRU4_9NEIS</name>
<dbReference type="GO" id="GO:0034040">
    <property type="term" value="F:ATPase-coupled lipid transmembrane transporter activity"/>
    <property type="evidence" value="ECO:0007669"/>
    <property type="project" value="InterPro"/>
</dbReference>
<dbReference type="PANTHER" id="PTHR43394">
    <property type="entry name" value="ATP-DEPENDENT PERMEASE MDL1, MITOCHONDRIAL"/>
    <property type="match status" value="1"/>
</dbReference>
<dbReference type="SMART" id="SM00382">
    <property type="entry name" value="AAA"/>
    <property type="match status" value="1"/>
</dbReference>
<dbReference type="Gene3D" id="1.20.1560.10">
    <property type="entry name" value="ABC transporter type 1, transmembrane domain"/>
    <property type="match status" value="1"/>
</dbReference>
<dbReference type="InterPro" id="IPR036640">
    <property type="entry name" value="ABC1_TM_sf"/>
</dbReference>
<evidence type="ECO:0000256" key="7">
    <source>
        <dbReference type="ARBA" id="ARBA00022967"/>
    </source>
</evidence>
<keyword evidence="3" id="KW-1003">Cell membrane</keyword>
<feature type="domain" description="ABC transmembrane type-1" evidence="13">
    <location>
        <begin position="25"/>
        <end position="306"/>
    </location>
</feature>
<dbReference type="GO" id="GO:0016887">
    <property type="term" value="F:ATP hydrolysis activity"/>
    <property type="evidence" value="ECO:0007669"/>
    <property type="project" value="InterPro"/>
</dbReference>
<dbReference type="InterPro" id="IPR017871">
    <property type="entry name" value="ABC_transporter-like_CS"/>
</dbReference>
<proteinExistence type="predicted"/>
<dbReference type="Pfam" id="PF00005">
    <property type="entry name" value="ABC_tran"/>
    <property type="match status" value="1"/>
</dbReference>
<dbReference type="Gene3D" id="3.40.50.300">
    <property type="entry name" value="P-loop containing nucleotide triphosphate hydrolases"/>
    <property type="match status" value="1"/>
</dbReference>
<reference evidence="14 15" key="1">
    <citation type="submission" date="2019-04" db="EMBL/GenBank/DDBJ databases">
        <title>Chitiniphilus eburnea sp. nov., a novel chitinolytic bacterium isolated from aquaculture sludge.</title>
        <authorList>
            <person name="Sheng M."/>
        </authorList>
    </citation>
    <scope>NUCLEOTIDE SEQUENCE [LARGE SCALE GENOMIC DNA]</scope>
    <source>
        <strain evidence="14 15">HX-2-15</strain>
    </source>
</reference>
<keyword evidence="10 11" id="KW-0472">Membrane</keyword>
<evidence type="ECO:0000313" key="14">
    <source>
        <dbReference type="EMBL" id="TJZ77688.1"/>
    </source>
</evidence>
<dbReference type="InterPro" id="IPR027417">
    <property type="entry name" value="P-loop_NTPase"/>
</dbReference>
<evidence type="ECO:0000256" key="5">
    <source>
        <dbReference type="ARBA" id="ARBA00022741"/>
    </source>
</evidence>
<evidence type="ECO:0000256" key="2">
    <source>
        <dbReference type="ARBA" id="ARBA00022448"/>
    </source>
</evidence>
<dbReference type="InterPro" id="IPR003593">
    <property type="entry name" value="AAA+_ATPase"/>
</dbReference>
<dbReference type="PROSITE" id="PS00211">
    <property type="entry name" value="ABC_TRANSPORTER_1"/>
    <property type="match status" value="1"/>
</dbReference>
<feature type="transmembrane region" description="Helical" evidence="11">
    <location>
        <begin position="163"/>
        <end position="182"/>
    </location>
</feature>
<evidence type="ECO:0000256" key="9">
    <source>
        <dbReference type="ARBA" id="ARBA00023055"/>
    </source>
</evidence>
<organism evidence="14 15">
    <name type="scientific">Chitiniphilus eburneus</name>
    <dbReference type="NCBI Taxonomy" id="2571148"/>
    <lineage>
        <taxon>Bacteria</taxon>
        <taxon>Pseudomonadati</taxon>
        <taxon>Pseudomonadota</taxon>
        <taxon>Betaproteobacteria</taxon>
        <taxon>Neisseriales</taxon>
        <taxon>Chitinibacteraceae</taxon>
        <taxon>Chitiniphilus</taxon>
    </lineage>
</organism>
<dbReference type="InterPro" id="IPR039421">
    <property type="entry name" value="Type_1_exporter"/>
</dbReference>
<dbReference type="SUPFAM" id="SSF52540">
    <property type="entry name" value="P-loop containing nucleoside triphosphate hydrolases"/>
    <property type="match status" value="1"/>
</dbReference>
<keyword evidence="2" id="KW-0813">Transport</keyword>
<keyword evidence="6 14" id="KW-0067">ATP-binding</keyword>
<evidence type="ECO:0000259" key="12">
    <source>
        <dbReference type="PROSITE" id="PS50893"/>
    </source>
</evidence>
<evidence type="ECO:0000313" key="15">
    <source>
        <dbReference type="Proteomes" id="UP000310016"/>
    </source>
</evidence>
<feature type="transmembrane region" description="Helical" evidence="11">
    <location>
        <begin position="249"/>
        <end position="269"/>
    </location>
</feature>
<dbReference type="GO" id="GO:0005524">
    <property type="term" value="F:ATP binding"/>
    <property type="evidence" value="ECO:0007669"/>
    <property type="project" value="UniProtKB-KW"/>
</dbReference>
<dbReference type="OrthoDB" id="8554730at2"/>
<feature type="transmembrane region" description="Helical" evidence="11">
    <location>
        <begin position="131"/>
        <end position="157"/>
    </location>
</feature>
<evidence type="ECO:0000256" key="11">
    <source>
        <dbReference type="SAM" id="Phobius"/>
    </source>
</evidence>
<dbReference type="FunFam" id="3.40.50.300:FF:000140">
    <property type="entry name" value="Lipid A export ATP-binding/permease protein MsbA"/>
    <property type="match status" value="1"/>
</dbReference>
<dbReference type="SUPFAM" id="SSF90123">
    <property type="entry name" value="ABC transporter transmembrane region"/>
    <property type="match status" value="1"/>
</dbReference>
<dbReference type="AlphaFoldDB" id="A0A4V5MRU4"/>
<protein>
    <submittedName>
        <fullName evidence="14">Lipid A export permease/ATP-binding protein MsbA</fullName>
    </submittedName>
</protein>
<gene>
    <name evidence="14" type="primary">msbA</name>
    <name evidence="14" type="ORF">FAZ21_03595</name>
</gene>
<dbReference type="InterPro" id="IPR003439">
    <property type="entry name" value="ABC_transporter-like_ATP-bd"/>
</dbReference>
<dbReference type="InterPro" id="IPR011527">
    <property type="entry name" value="ABC1_TM_dom"/>
</dbReference>
<dbReference type="EMBL" id="SUMF01000002">
    <property type="protein sequence ID" value="TJZ77688.1"/>
    <property type="molecule type" value="Genomic_DNA"/>
</dbReference>
<evidence type="ECO:0000256" key="3">
    <source>
        <dbReference type="ARBA" id="ARBA00022475"/>
    </source>
</evidence>
<dbReference type="CDD" id="cd18552">
    <property type="entry name" value="ABC_6TM_MsbA_like"/>
    <property type="match status" value="1"/>
</dbReference>
<dbReference type="Pfam" id="PF00664">
    <property type="entry name" value="ABC_membrane"/>
    <property type="match status" value="1"/>
</dbReference>
<dbReference type="GO" id="GO:0015421">
    <property type="term" value="F:ABC-type oligopeptide transporter activity"/>
    <property type="evidence" value="ECO:0007669"/>
    <property type="project" value="TreeGrafter"/>
</dbReference>
<keyword evidence="7" id="KW-1278">Translocase</keyword>
<dbReference type="NCBIfam" id="TIGR02203">
    <property type="entry name" value="MsbA_lipidA"/>
    <property type="match status" value="1"/>
</dbReference>
<evidence type="ECO:0000256" key="10">
    <source>
        <dbReference type="ARBA" id="ARBA00023136"/>
    </source>
</evidence>
<keyword evidence="4 11" id="KW-0812">Transmembrane</keyword>
<keyword evidence="5" id="KW-0547">Nucleotide-binding</keyword>
<keyword evidence="9" id="KW-0445">Lipid transport</keyword>
<evidence type="ECO:0000256" key="1">
    <source>
        <dbReference type="ARBA" id="ARBA00004651"/>
    </source>
</evidence>
<dbReference type="PROSITE" id="PS50893">
    <property type="entry name" value="ABC_TRANSPORTER_2"/>
    <property type="match status" value="1"/>
</dbReference>
<dbReference type="InterPro" id="IPR011917">
    <property type="entry name" value="ABC_transpr_lipidA"/>
</dbReference>
<comment type="subcellular location">
    <subcellularLocation>
        <location evidence="1">Cell membrane</location>
        <topology evidence="1">Multi-pass membrane protein</topology>
    </subcellularLocation>
</comment>
<keyword evidence="8 11" id="KW-1133">Transmembrane helix</keyword>
<evidence type="ECO:0000256" key="4">
    <source>
        <dbReference type="ARBA" id="ARBA00022692"/>
    </source>
</evidence>
<feature type="transmembrane region" description="Helical" evidence="11">
    <location>
        <begin position="54"/>
        <end position="73"/>
    </location>
</feature>
<evidence type="ECO:0000259" key="13">
    <source>
        <dbReference type="PROSITE" id="PS50929"/>
    </source>
</evidence>
<comment type="caution">
    <text evidence="14">The sequence shown here is derived from an EMBL/GenBank/DDBJ whole genome shotgun (WGS) entry which is preliminary data.</text>
</comment>
<feature type="transmembrane region" description="Helical" evidence="11">
    <location>
        <begin position="21"/>
        <end position="42"/>
    </location>
</feature>
<dbReference type="Proteomes" id="UP000310016">
    <property type="component" value="Unassembled WGS sequence"/>
</dbReference>
<sequence length="578" mass="63844">MTNRQLYFRVLQHIKPYWPVIVFNMVCLGLAAAVDGAMSLLLKPLVDQNLKAEALATTAAWVIPAQIFGLAVLRMATNFGNEYTSNWLTTRVVCDLRDHMFTRMINMPVRFFDQSSVGVLLSRITNDVNQIMLAGAQIMTTFIRDSLSVVIFLGVMLYHDWRLTLLCIVLIPGVVISIRLVGKRQRRLARESQQGVGEMTRTLDEAFSGQRVVKIFGGQRYEQQRFAKVNNRLRHVNVKQTATSSLNSSLIMLLIGATLAVIIYFASLRAQDGELTAGAFVSFITAMMMMQAPLKSITKLNEQLHKGLAAAESVFGILDQDVERDTGNRELVRAEGRLDFDRVVFGYAGGERNALNDVSFAIAPGESVALVGKSGSGKTTLANLLPRFYDLTQGEIRLDGVPLQDYRLADLRRQFALVSQDVVLFNDSVTANIAYGDAAPDHARVRAAAEAAFALEFIETMPQGFDTELGENGVRLSGGQRQRLAIARALYKDAPVLILDEATSALDTESERKVQSALENLMKSRTTVVIAHRLSTIENVDRILVLREGQVIESGRHADLLAQGGVYTQMHAAQFSEG</sequence>
<feature type="domain" description="ABC transporter" evidence="12">
    <location>
        <begin position="338"/>
        <end position="573"/>
    </location>
</feature>
<dbReference type="PROSITE" id="PS50929">
    <property type="entry name" value="ABC_TM1F"/>
    <property type="match status" value="1"/>
</dbReference>